<dbReference type="GeneID" id="75140848"/>
<protein>
    <submittedName>
        <fullName evidence="1">Uncharacterized protein</fullName>
    </submittedName>
</protein>
<proteinExistence type="predicted"/>
<evidence type="ECO:0000313" key="1">
    <source>
        <dbReference type="EMBL" id="UWM43564.1"/>
    </source>
</evidence>
<keyword evidence="2" id="KW-1185">Reference proteome</keyword>
<dbReference type="Proteomes" id="UP001057860">
    <property type="component" value="Chromosome"/>
</dbReference>
<dbReference type="EMBL" id="CP104006">
    <property type="protein sequence ID" value="UWM43564.1"/>
    <property type="molecule type" value="Genomic_DNA"/>
</dbReference>
<organism evidence="1 2">
    <name type="scientific">Yersinia alsatica</name>
    <dbReference type="NCBI Taxonomy" id="2890317"/>
    <lineage>
        <taxon>Bacteria</taxon>
        <taxon>Pseudomonadati</taxon>
        <taxon>Pseudomonadota</taxon>
        <taxon>Gammaproteobacteria</taxon>
        <taxon>Enterobacterales</taxon>
        <taxon>Yersiniaceae</taxon>
        <taxon>Yersinia</taxon>
    </lineage>
</organism>
<gene>
    <name evidence="1" type="ORF">N0H69_12575</name>
</gene>
<accession>A0ABY5UKP9</accession>
<dbReference type="RefSeq" id="WP_050152197.1">
    <property type="nucleotide sequence ID" value="NZ_CP104006.1"/>
</dbReference>
<dbReference type="Pfam" id="PF22758">
    <property type="entry name" value="Phage_cement"/>
    <property type="match status" value="1"/>
</dbReference>
<sequence>MAIAQSEFTKWRGKAYEGQISTTDVCEVVSRRVEAKILPFGRAAIRGVGARSCAPVTPDTTAAQIIGFSVRSMAVFSNSVPTNPPDYEVGYDVDHVASLLRRGPMFALCVDGANAGDSVTVITALGANQGRLTTGGSGVELDFVRWIDDVVAGEVGEIRVDGILASTPAAGGE</sequence>
<reference evidence="1" key="1">
    <citation type="submission" date="2022-08" db="EMBL/GenBank/DDBJ databases">
        <authorList>
            <person name="Bogun A."/>
            <person name="Kislichkina A."/>
            <person name="Solomentsev V."/>
            <person name="Skryabin Y."/>
            <person name="Sizova A."/>
            <person name="Platonov M."/>
            <person name="Dentovskaya S."/>
        </authorList>
    </citation>
    <scope>NUCLEOTIDE SEQUENCE</scope>
    <source>
        <strain evidence="1">SCPM-O-B-7604</strain>
    </source>
</reference>
<name>A0ABY5UKP9_9GAMM</name>
<dbReference type="InterPro" id="IPR054438">
    <property type="entry name" value="Struct_cement_gp24/gp6"/>
</dbReference>
<evidence type="ECO:0000313" key="2">
    <source>
        <dbReference type="Proteomes" id="UP001057860"/>
    </source>
</evidence>